<evidence type="ECO:0000313" key="1">
    <source>
        <dbReference type="EMBL" id="CAG7698686.1"/>
    </source>
</evidence>
<dbReference type="AlphaFoldDB" id="A0A8J2J843"/>
<dbReference type="OrthoDB" id="440711at2759"/>
<proteinExistence type="predicted"/>
<comment type="caution">
    <text evidence="1">The sequence shown here is derived from an EMBL/GenBank/DDBJ whole genome shotgun (WGS) entry which is preliminary data.</text>
</comment>
<dbReference type="Proteomes" id="UP000708208">
    <property type="component" value="Unassembled WGS sequence"/>
</dbReference>
<protein>
    <submittedName>
        <fullName evidence="1">Uncharacterized protein</fullName>
    </submittedName>
</protein>
<dbReference type="EMBL" id="CAJVCH010025423">
    <property type="protein sequence ID" value="CAG7698686.1"/>
    <property type="molecule type" value="Genomic_DNA"/>
</dbReference>
<reference evidence="1" key="1">
    <citation type="submission" date="2021-06" db="EMBL/GenBank/DDBJ databases">
        <authorList>
            <person name="Hodson N. C."/>
            <person name="Mongue J. A."/>
            <person name="Jaron S. K."/>
        </authorList>
    </citation>
    <scope>NUCLEOTIDE SEQUENCE</scope>
</reference>
<keyword evidence="2" id="KW-1185">Reference proteome</keyword>
<feature type="non-terminal residue" evidence="1">
    <location>
        <position position="1"/>
    </location>
</feature>
<gene>
    <name evidence="1" type="ORF">AFUS01_LOCUS4099</name>
</gene>
<accession>A0A8J2J843</accession>
<name>A0A8J2J843_9HEXA</name>
<sequence length="54" mass="6253">GAPDTVVIIDWEGFSLNQLTHKPTVQEILNQFSTFQKIQHSFAYGYYLNGKFFL</sequence>
<organism evidence="1 2">
    <name type="scientific">Allacma fusca</name>
    <dbReference type="NCBI Taxonomy" id="39272"/>
    <lineage>
        <taxon>Eukaryota</taxon>
        <taxon>Metazoa</taxon>
        <taxon>Ecdysozoa</taxon>
        <taxon>Arthropoda</taxon>
        <taxon>Hexapoda</taxon>
        <taxon>Collembola</taxon>
        <taxon>Symphypleona</taxon>
        <taxon>Sminthuridae</taxon>
        <taxon>Allacma</taxon>
    </lineage>
</organism>
<evidence type="ECO:0000313" key="2">
    <source>
        <dbReference type="Proteomes" id="UP000708208"/>
    </source>
</evidence>